<evidence type="ECO:0000256" key="2">
    <source>
        <dbReference type="ARBA" id="ARBA00022729"/>
    </source>
</evidence>
<feature type="transmembrane region" description="Helical" evidence="7">
    <location>
        <begin position="719"/>
        <end position="740"/>
    </location>
</feature>
<evidence type="ECO:0000256" key="7">
    <source>
        <dbReference type="SAM" id="Phobius"/>
    </source>
</evidence>
<keyword evidence="7" id="KW-1133">Transmembrane helix</keyword>
<keyword evidence="12" id="KW-1185">Reference proteome</keyword>
<comment type="caution">
    <text evidence="11">The sequence shown here is derived from an EMBL/GenBank/DDBJ whole genome shotgun (WGS) entry which is preliminary data.</text>
</comment>
<evidence type="ECO:0000256" key="5">
    <source>
        <dbReference type="ARBA" id="ARBA00023180"/>
    </source>
</evidence>
<feature type="domain" description="C-type lectin" evidence="9">
    <location>
        <begin position="75"/>
        <end position="168"/>
    </location>
</feature>
<feature type="domain" description="Sushi" evidence="10">
    <location>
        <begin position="235"/>
        <end position="300"/>
    </location>
</feature>
<feature type="disulfide bond" evidence="6">
    <location>
        <begin position="329"/>
        <end position="356"/>
    </location>
</feature>
<feature type="domain" description="Sushi" evidence="10">
    <location>
        <begin position="630"/>
        <end position="695"/>
    </location>
</feature>
<dbReference type="InterPro" id="IPR016187">
    <property type="entry name" value="CTDL_fold"/>
</dbReference>
<evidence type="ECO:0000256" key="4">
    <source>
        <dbReference type="ARBA" id="ARBA00023157"/>
    </source>
</evidence>
<dbReference type="OrthoDB" id="6059832at2759"/>
<feature type="domain" description="Sushi" evidence="10">
    <location>
        <begin position="171"/>
        <end position="234"/>
    </location>
</feature>
<evidence type="ECO:0000259" key="10">
    <source>
        <dbReference type="PROSITE" id="PS50923"/>
    </source>
</evidence>
<dbReference type="Gene3D" id="2.10.70.10">
    <property type="entry name" value="Complement Module, domain 1"/>
    <property type="match status" value="8"/>
</dbReference>
<organism evidence="11 12">
    <name type="scientific">Owenia fusiformis</name>
    <name type="common">Polychaete worm</name>
    <dbReference type="NCBI Taxonomy" id="6347"/>
    <lineage>
        <taxon>Eukaryota</taxon>
        <taxon>Metazoa</taxon>
        <taxon>Spiralia</taxon>
        <taxon>Lophotrochozoa</taxon>
        <taxon>Annelida</taxon>
        <taxon>Polychaeta</taxon>
        <taxon>Sedentaria</taxon>
        <taxon>Canalipalpata</taxon>
        <taxon>Sabellida</taxon>
        <taxon>Oweniida</taxon>
        <taxon>Oweniidae</taxon>
        <taxon>Owenia</taxon>
    </lineage>
</organism>
<keyword evidence="7" id="KW-0812">Transmembrane</keyword>
<dbReference type="SMART" id="SM00032">
    <property type="entry name" value="CCP"/>
    <property type="match status" value="8"/>
</dbReference>
<dbReference type="PROSITE" id="PS50041">
    <property type="entry name" value="C_TYPE_LECTIN_2"/>
    <property type="match status" value="1"/>
</dbReference>
<keyword evidence="5" id="KW-0325">Glycoprotein</keyword>
<dbReference type="SUPFAM" id="SSF57535">
    <property type="entry name" value="Complement control module/SCR domain"/>
    <property type="match status" value="8"/>
</dbReference>
<evidence type="ECO:0000256" key="3">
    <source>
        <dbReference type="ARBA" id="ARBA00022737"/>
    </source>
</evidence>
<feature type="domain" description="Sushi" evidence="10">
    <location>
        <begin position="547"/>
        <end position="608"/>
    </location>
</feature>
<dbReference type="Pfam" id="PF00059">
    <property type="entry name" value="Lectin_C"/>
    <property type="match status" value="1"/>
</dbReference>
<dbReference type="CDD" id="cd00033">
    <property type="entry name" value="CCP"/>
    <property type="match status" value="5"/>
</dbReference>
<evidence type="ECO:0000256" key="8">
    <source>
        <dbReference type="SAM" id="SignalP"/>
    </source>
</evidence>
<evidence type="ECO:0000313" key="12">
    <source>
        <dbReference type="Proteomes" id="UP000749559"/>
    </source>
</evidence>
<dbReference type="AlphaFoldDB" id="A0A8S4PYJ2"/>
<feature type="domain" description="Sushi" evidence="10">
    <location>
        <begin position="485"/>
        <end position="546"/>
    </location>
</feature>
<name>A0A8S4PYJ2_OWEFU</name>
<dbReference type="InterPro" id="IPR000436">
    <property type="entry name" value="Sushi_SCR_CCP_dom"/>
</dbReference>
<protein>
    <submittedName>
        <fullName evidence="11">Uncharacterized protein</fullName>
    </submittedName>
</protein>
<evidence type="ECO:0000256" key="1">
    <source>
        <dbReference type="ARBA" id="ARBA00022659"/>
    </source>
</evidence>
<keyword evidence="3" id="KW-0677">Repeat</keyword>
<evidence type="ECO:0000259" key="9">
    <source>
        <dbReference type="PROSITE" id="PS50041"/>
    </source>
</evidence>
<dbReference type="Gene3D" id="3.10.100.10">
    <property type="entry name" value="Mannose-Binding Protein A, subunit A"/>
    <property type="match status" value="1"/>
</dbReference>
<reference evidence="11" key="1">
    <citation type="submission" date="2022-03" db="EMBL/GenBank/DDBJ databases">
        <authorList>
            <person name="Martin C."/>
        </authorList>
    </citation>
    <scope>NUCLEOTIDE SEQUENCE</scope>
</reference>
<evidence type="ECO:0000313" key="11">
    <source>
        <dbReference type="EMBL" id="CAH1798310.1"/>
    </source>
</evidence>
<dbReference type="InterPro" id="IPR050350">
    <property type="entry name" value="Compl-Cell_Adhes-Reg"/>
</dbReference>
<evidence type="ECO:0000256" key="6">
    <source>
        <dbReference type="PROSITE-ProRule" id="PRU00302"/>
    </source>
</evidence>
<dbReference type="InterPro" id="IPR001304">
    <property type="entry name" value="C-type_lectin-like"/>
</dbReference>
<dbReference type="Pfam" id="PF00084">
    <property type="entry name" value="Sushi"/>
    <property type="match status" value="7"/>
</dbReference>
<comment type="caution">
    <text evidence="6">Lacks conserved residue(s) required for the propagation of feature annotation.</text>
</comment>
<feature type="domain" description="Sushi" evidence="10">
    <location>
        <begin position="301"/>
        <end position="358"/>
    </location>
</feature>
<dbReference type="InterPro" id="IPR016186">
    <property type="entry name" value="C-type_lectin-like/link_sf"/>
</dbReference>
<keyword evidence="7" id="KW-0472">Membrane</keyword>
<gene>
    <name evidence="11" type="ORF">OFUS_LOCUS22467</name>
</gene>
<dbReference type="PANTHER" id="PTHR19325">
    <property type="entry name" value="COMPLEMENT COMPONENT-RELATED SUSHI DOMAIN-CONTAINING"/>
    <property type="match status" value="1"/>
</dbReference>
<keyword evidence="2 8" id="KW-0732">Signal</keyword>
<dbReference type="InterPro" id="IPR035976">
    <property type="entry name" value="Sushi/SCR/CCP_sf"/>
</dbReference>
<accession>A0A8S4PYJ2</accession>
<sequence length="766" mass="85504">MKALVFCCVLLAFCFEQHTMELDRCGNAECEDLIITTADGVEFESCPEIKLGFNCSERAQFAMTVDKYKWDNTACEKLGVEWKYAVDFEDDERFLHVLQVATKDSWIGLKKMDANTWAHSVWLDGTPYNNTWNRWDEGEDDVDTNCLALDAEEWLTDNCTTEQPVLCQKVFPCDNPSPLDDNANVTDLGSVETYYYSVAYTCDTGFFIGGNASIPSETIRCKNNVWDDHTPCEYPQCSNPPSDIHANLSVSSTLLNISTIATYVCHDGYSIGGGLNRDYSENMTCLVGGQWSITHVHCKKKSCGAPEEYNGANVTYSGTLYKDVAQYVCRDGFERNNSIYIVECLSNTSWSYAPKCEAIDCGIAPVYSNTHIIYENGTKLENTIRYGCDFGYEMEPSIGETQGNITCQATGKWTSLHTMCQRKNCGNPINDPNAVTVVNGTLYKDIVRYNCNIGYVQSDYPSMDIRNVSCLGNGTWEYHALCKPVDCGDPPIDSNAAINISGTLFNDFTQYKCNSGYVLSDITHLKAHNVSCLGNGTWEYHALCKPVDCGDPPIDSNAVINISGTLFNDFAQYKCNSGYVLSDITHLKAHNVSCLSNGAWEYHALCTPCGDRGQWHGIDTCVQFTPVPSCSCGNLEEDPNAIPVDPNIQVYKCSSFATLRCKDGYHIDGRSENSIYEYVHCLQNGTWSSRSYCISVNIEKWVRAKKVEFIPEEAAGATLIGSFGLCITITSISIVFISDLRKLYFQFKNRMSQNLCFDILKQSRTR</sequence>
<feature type="domain" description="Sushi" evidence="10">
    <location>
        <begin position="359"/>
        <end position="422"/>
    </location>
</feature>
<dbReference type="PANTHER" id="PTHR19325:SF560">
    <property type="entry name" value="SUSHI, VON WILLEBRAND FACTOR TYPE A, EGF AND PENTRAXIN DOMAIN-CONTAINING PROTEIN 1"/>
    <property type="match status" value="1"/>
</dbReference>
<feature type="chain" id="PRO_5035920874" evidence="8">
    <location>
        <begin position="20"/>
        <end position="766"/>
    </location>
</feature>
<dbReference type="EMBL" id="CAIIXF020000011">
    <property type="protein sequence ID" value="CAH1798310.1"/>
    <property type="molecule type" value="Genomic_DNA"/>
</dbReference>
<proteinExistence type="predicted"/>
<keyword evidence="1 6" id="KW-0768">Sushi</keyword>
<feature type="domain" description="Sushi" evidence="10">
    <location>
        <begin position="423"/>
        <end position="484"/>
    </location>
</feature>
<dbReference type="SUPFAM" id="SSF56436">
    <property type="entry name" value="C-type lectin-like"/>
    <property type="match status" value="1"/>
</dbReference>
<dbReference type="PROSITE" id="PS50923">
    <property type="entry name" value="SUSHI"/>
    <property type="match status" value="8"/>
</dbReference>
<feature type="signal peptide" evidence="8">
    <location>
        <begin position="1"/>
        <end position="19"/>
    </location>
</feature>
<dbReference type="Proteomes" id="UP000749559">
    <property type="component" value="Unassembled WGS sequence"/>
</dbReference>
<keyword evidence="4 6" id="KW-1015">Disulfide bond</keyword>